<organism evidence="3">
    <name type="scientific">Nippostrongylus brasiliensis</name>
    <name type="common">Rat hookworm</name>
    <dbReference type="NCBI Taxonomy" id="27835"/>
    <lineage>
        <taxon>Eukaryota</taxon>
        <taxon>Metazoa</taxon>
        <taxon>Ecdysozoa</taxon>
        <taxon>Nematoda</taxon>
        <taxon>Chromadorea</taxon>
        <taxon>Rhabditida</taxon>
        <taxon>Rhabditina</taxon>
        <taxon>Rhabditomorpha</taxon>
        <taxon>Strongyloidea</taxon>
        <taxon>Heligmosomidae</taxon>
        <taxon>Nippostrongylus</taxon>
    </lineage>
</organism>
<dbReference type="WBParaSite" id="NBR_0001492601-mRNA-1">
    <property type="protein sequence ID" value="NBR_0001492601-mRNA-1"/>
    <property type="gene ID" value="NBR_0001492601"/>
</dbReference>
<proteinExistence type="predicted"/>
<sequence length="275" mass="31349">MSLNQAESFARRIGASKYLECSEVTGEGLDEVFEGAFEIGHKHALEQMRGLRRKISQLQDAPQRKPSCINQYRLTGADSSSMRFRPNLYRVLIGLLLLESFVISEPDFCEKPDGSPDTCERISPGTVAYDKLIQRFLSKHGMKRHLEEVCIEADVCYNVEDWIYSEQLYRLMISDKYIISGALLGIPKVIDDEMDTSKWSIDKGKLRFDSYTTAMIEEMFTSGAVEISRDAEAQVLFVGMGAGFMNTYIHHVYPKVSKYLPCKIKVHQDPIFLLF</sequence>
<dbReference type="Proteomes" id="UP000271162">
    <property type="component" value="Unassembled WGS sequence"/>
</dbReference>
<reference evidence="1 2" key="2">
    <citation type="submission" date="2018-11" db="EMBL/GenBank/DDBJ databases">
        <authorList>
            <consortium name="Pathogen Informatics"/>
        </authorList>
    </citation>
    <scope>NUCLEOTIDE SEQUENCE [LARGE SCALE GENOMIC DNA]</scope>
</reference>
<name>A0A158R228_NIPBR</name>
<keyword evidence="2" id="KW-1185">Reference proteome</keyword>
<protein>
    <submittedName>
        <fullName evidence="3">SAM-dependent MTase TRM10-type domain-containing protein</fullName>
    </submittedName>
</protein>
<gene>
    <name evidence="1" type="ORF">NBR_LOCUS14927</name>
</gene>
<evidence type="ECO:0000313" key="3">
    <source>
        <dbReference type="WBParaSite" id="NBR_0001492601-mRNA-1"/>
    </source>
</evidence>
<evidence type="ECO:0000313" key="1">
    <source>
        <dbReference type="EMBL" id="VDL78521.1"/>
    </source>
</evidence>
<dbReference type="EMBL" id="UYSL01021539">
    <property type="protein sequence ID" value="VDL78521.1"/>
    <property type="molecule type" value="Genomic_DNA"/>
</dbReference>
<evidence type="ECO:0000313" key="2">
    <source>
        <dbReference type="Proteomes" id="UP000271162"/>
    </source>
</evidence>
<dbReference type="Gene3D" id="3.40.50.300">
    <property type="entry name" value="P-loop containing nucleotide triphosphate hydrolases"/>
    <property type="match status" value="1"/>
</dbReference>
<dbReference type="STRING" id="27835.A0A158R228"/>
<dbReference type="InterPro" id="IPR027417">
    <property type="entry name" value="P-loop_NTPase"/>
</dbReference>
<reference evidence="3" key="1">
    <citation type="submission" date="2016-04" db="UniProtKB">
        <authorList>
            <consortium name="WormBaseParasite"/>
        </authorList>
    </citation>
    <scope>IDENTIFICATION</scope>
</reference>
<dbReference type="AlphaFoldDB" id="A0A158R228"/>
<accession>A0A158R228</accession>